<comment type="subcellular location">
    <subcellularLocation>
        <location evidence="1">Cell outer membrane</location>
    </subcellularLocation>
</comment>
<feature type="domain" description="OmpA-like" evidence="6">
    <location>
        <begin position="463"/>
        <end position="584"/>
    </location>
</feature>
<dbReference type="OrthoDB" id="9809364at2"/>
<evidence type="ECO:0000256" key="4">
    <source>
        <dbReference type="PROSITE-ProRule" id="PRU00473"/>
    </source>
</evidence>
<dbReference type="InterPro" id="IPR036737">
    <property type="entry name" value="OmpA-like_sf"/>
</dbReference>
<evidence type="ECO:0000313" key="7">
    <source>
        <dbReference type="EMBL" id="AWG26987.1"/>
    </source>
</evidence>
<dbReference type="PANTHER" id="PTHR30329">
    <property type="entry name" value="STATOR ELEMENT OF FLAGELLAR MOTOR COMPLEX"/>
    <property type="match status" value="1"/>
</dbReference>
<proteinExistence type="predicted"/>
<dbReference type="KEGG" id="fki:FK004_17980"/>
<feature type="chain" id="PRO_5015534108" description="OmpA-like domain-containing protein" evidence="5">
    <location>
        <begin position="23"/>
        <end position="584"/>
    </location>
</feature>
<dbReference type="Gene3D" id="1.25.40.10">
    <property type="entry name" value="Tetratricopeptide repeat domain"/>
    <property type="match status" value="1"/>
</dbReference>
<dbReference type="SUPFAM" id="SSF48452">
    <property type="entry name" value="TPR-like"/>
    <property type="match status" value="1"/>
</dbReference>
<keyword evidence="2 4" id="KW-0472">Membrane</keyword>
<dbReference type="EMBL" id="CP020919">
    <property type="protein sequence ID" value="AWG26987.1"/>
    <property type="molecule type" value="Genomic_DNA"/>
</dbReference>
<evidence type="ECO:0000259" key="6">
    <source>
        <dbReference type="PROSITE" id="PS51123"/>
    </source>
</evidence>
<protein>
    <recommendedName>
        <fullName evidence="6">OmpA-like domain-containing protein</fullName>
    </recommendedName>
</protein>
<keyword evidence="3" id="KW-0998">Cell outer membrane</keyword>
<gene>
    <name evidence="7" type="ORF">FK004_17980</name>
</gene>
<reference evidence="7 8" key="1">
    <citation type="submission" date="2017-04" db="EMBL/GenBank/DDBJ databases">
        <title>Complete genome sequence of Flavobacterium kingsejong AJ004.</title>
        <authorList>
            <person name="Lee P.C."/>
        </authorList>
    </citation>
    <scope>NUCLEOTIDE SEQUENCE [LARGE SCALE GENOMIC DNA]</scope>
    <source>
        <strain evidence="7 8">AJ004</strain>
    </source>
</reference>
<name>A0A2S1LTB3_9FLAO</name>
<dbReference type="PROSITE" id="PS51123">
    <property type="entry name" value="OMPA_2"/>
    <property type="match status" value="1"/>
</dbReference>
<evidence type="ECO:0000256" key="3">
    <source>
        <dbReference type="ARBA" id="ARBA00023237"/>
    </source>
</evidence>
<dbReference type="Gene3D" id="3.30.1330.60">
    <property type="entry name" value="OmpA-like domain"/>
    <property type="match status" value="1"/>
</dbReference>
<evidence type="ECO:0000256" key="2">
    <source>
        <dbReference type="ARBA" id="ARBA00023136"/>
    </source>
</evidence>
<feature type="signal peptide" evidence="5">
    <location>
        <begin position="1"/>
        <end position="22"/>
    </location>
</feature>
<keyword evidence="5" id="KW-0732">Signal</keyword>
<dbReference type="GO" id="GO:0009279">
    <property type="term" value="C:cell outer membrane"/>
    <property type="evidence" value="ECO:0007669"/>
    <property type="project" value="UniProtKB-SubCell"/>
</dbReference>
<accession>A0A2S1LTB3</accession>
<dbReference type="InterPro" id="IPR006664">
    <property type="entry name" value="OMP_bac"/>
</dbReference>
<dbReference type="SUPFAM" id="SSF103088">
    <property type="entry name" value="OmpA-like"/>
    <property type="match status" value="1"/>
</dbReference>
<evidence type="ECO:0000313" key="8">
    <source>
        <dbReference type="Proteomes" id="UP000244677"/>
    </source>
</evidence>
<dbReference type="AlphaFoldDB" id="A0A2S1LTB3"/>
<dbReference type="InterPro" id="IPR050330">
    <property type="entry name" value="Bact_OuterMem_StrucFunc"/>
</dbReference>
<dbReference type="Pfam" id="PF07676">
    <property type="entry name" value="PD40"/>
    <property type="match status" value="1"/>
</dbReference>
<dbReference type="RefSeq" id="WP_108738480.1">
    <property type="nucleotide sequence ID" value="NZ_CP020919.1"/>
</dbReference>
<evidence type="ECO:0000256" key="1">
    <source>
        <dbReference type="ARBA" id="ARBA00004442"/>
    </source>
</evidence>
<sequence length="584" mass="65498">MYRFLKYYVALLLVVSNLSATAQDRKPELKVANEYFDRYQYKQAALVYEKLARKKNVKTATLEKLAYSHKEMNNYDKASEWYQVITQKNDASADSFLFYGDVLKNQGNYTKAKEVYLQYRQKESKDITTRIMGCDSAMVWLNRPTSGSVANLSKVNTAASEWGATAYKDKSIIFTSDSLRASLFGKEINKKAKYGWTGRSFIKLYQFNPNSDANAIAQFSKEFNDFKYHVGPITFSSDYTMAYFTVTNPDKIAHVKAPNYNYYGARRLEIYSSTFTDGKWQQPVAFAYNNPGSYSVGHAAISKDGNTLYFSSDMPGGSGKTDLWYCEKNSDGSWGTPINCGNAINTSEDDAFPTVGENDILYFASKGHPGMGGFDIFSTMGQKNQWSSPQNLKSPVNSPADDFYLTMLDATNGYFASNRKGGMGNDDIYSCSIVTPKTSPEKIITVPLITDKQPDDNGSSSGTTLPKEGEKFIIYYDFDKASIRPDASAVLDDLAALLKQYPKVRITISSYTDSRGTEAYNMELSRKRAQSAMAYLERKGIAKSRMAGKGYGETNLVNHCRNGVQCFEAEHQENRRTEVLIIAR</sequence>
<dbReference type="PRINTS" id="PR01021">
    <property type="entry name" value="OMPADOMAIN"/>
</dbReference>
<dbReference type="CDD" id="cd07185">
    <property type="entry name" value="OmpA_C-like"/>
    <property type="match status" value="1"/>
</dbReference>
<keyword evidence="8" id="KW-1185">Reference proteome</keyword>
<dbReference type="PANTHER" id="PTHR30329:SF21">
    <property type="entry name" value="LIPOPROTEIN YIAD-RELATED"/>
    <property type="match status" value="1"/>
</dbReference>
<dbReference type="InterPro" id="IPR006665">
    <property type="entry name" value="OmpA-like"/>
</dbReference>
<dbReference type="Pfam" id="PF00691">
    <property type="entry name" value="OmpA"/>
    <property type="match status" value="1"/>
</dbReference>
<evidence type="ECO:0000256" key="5">
    <source>
        <dbReference type="SAM" id="SignalP"/>
    </source>
</evidence>
<dbReference type="SUPFAM" id="SSF82171">
    <property type="entry name" value="DPP6 N-terminal domain-like"/>
    <property type="match status" value="1"/>
</dbReference>
<dbReference type="InterPro" id="IPR011990">
    <property type="entry name" value="TPR-like_helical_dom_sf"/>
</dbReference>
<organism evidence="7 8">
    <name type="scientific">Flavobacterium kingsejongi</name>
    <dbReference type="NCBI Taxonomy" id="1678728"/>
    <lineage>
        <taxon>Bacteria</taxon>
        <taxon>Pseudomonadati</taxon>
        <taxon>Bacteroidota</taxon>
        <taxon>Flavobacteriia</taxon>
        <taxon>Flavobacteriales</taxon>
        <taxon>Flavobacteriaceae</taxon>
        <taxon>Flavobacterium</taxon>
    </lineage>
</organism>
<dbReference type="InterPro" id="IPR011659">
    <property type="entry name" value="WD40"/>
</dbReference>
<dbReference type="Proteomes" id="UP000244677">
    <property type="component" value="Chromosome"/>
</dbReference>